<dbReference type="OMA" id="EDQWNIV"/>
<evidence type="ECO:0000256" key="15">
    <source>
        <dbReference type="SAM" id="Phobius"/>
    </source>
</evidence>
<keyword evidence="18" id="KW-1185">Reference proteome</keyword>
<feature type="transmembrane region" description="Helical" evidence="15">
    <location>
        <begin position="12"/>
        <end position="30"/>
    </location>
</feature>
<dbReference type="SUPFAM" id="SSF103473">
    <property type="entry name" value="MFS general substrate transporter"/>
    <property type="match status" value="1"/>
</dbReference>
<keyword evidence="6 14" id="KW-0813">Transport</keyword>
<evidence type="ECO:0000256" key="2">
    <source>
        <dbReference type="ARBA" id="ARBA00004135"/>
    </source>
</evidence>
<keyword evidence="8" id="KW-0762">Sugar transport</keyword>
<feature type="transmembrane region" description="Helical" evidence="15">
    <location>
        <begin position="312"/>
        <end position="332"/>
    </location>
</feature>
<feature type="transmembrane region" description="Helical" evidence="15">
    <location>
        <begin position="436"/>
        <end position="456"/>
    </location>
</feature>
<keyword evidence="9 15" id="KW-0812">Transmembrane</keyword>
<keyword evidence="7" id="KW-1003">Cell membrane</keyword>
<organism evidence="17 18">
    <name type="scientific">Amphiprion ocellaris</name>
    <name type="common">Clown anemonefish</name>
    <dbReference type="NCBI Taxonomy" id="80972"/>
    <lineage>
        <taxon>Eukaryota</taxon>
        <taxon>Metazoa</taxon>
        <taxon>Chordata</taxon>
        <taxon>Craniata</taxon>
        <taxon>Vertebrata</taxon>
        <taxon>Euteleostomi</taxon>
        <taxon>Actinopterygii</taxon>
        <taxon>Neopterygii</taxon>
        <taxon>Teleostei</taxon>
        <taxon>Neoteleostei</taxon>
        <taxon>Acanthomorphata</taxon>
        <taxon>Ovalentaria</taxon>
        <taxon>Pomacentridae</taxon>
        <taxon>Amphiprion</taxon>
    </lineage>
</organism>
<dbReference type="NCBIfam" id="TIGR00879">
    <property type="entry name" value="SP"/>
    <property type="match status" value="1"/>
</dbReference>
<reference evidence="17" key="2">
    <citation type="submission" date="2025-08" db="UniProtKB">
        <authorList>
            <consortium name="Ensembl"/>
        </authorList>
    </citation>
    <scope>IDENTIFICATION</scope>
</reference>
<dbReference type="STRING" id="80972.ENSAOCP00000003534"/>
<dbReference type="InterPro" id="IPR036259">
    <property type="entry name" value="MFS_trans_sf"/>
</dbReference>
<dbReference type="PROSITE" id="PS00216">
    <property type="entry name" value="SUGAR_TRANSPORT_1"/>
    <property type="match status" value="1"/>
</dbReference>
<feature type="transmembrane region" description="Helical" evidence="15">
    <location>
        <begin position="339"/>
        <end position="361"/>
    </location>
</feature>
<dbReference type="InterPro" id="IPR045263">
    <property type="entry name" value="GLUT"/>
</dbReference>
<dbReference type="GO" id="GO:0055056">
    <property type="term" value="F:D-glucose transmembrane transporter activity"/>
    <property type="evidence" value="ECO:0007669"/>
    <property type="project" value="TreeGrafter"/>
</dbReference>
<dbReference type="PROSITE" id="PS50850">
    <property type="entry name" value="MFS"/>
    <property type="match status" value="1"/>
</dbReference>
<feature type="transmembrane region" description="Helical" evidence="15">
    <location>
        <begin position="188"/>
        <end position="209"/>
    </location>
</feature>
<evidence type="ECO:0000256" key="9">
    <source>
        <dbReference type="ARBA" id="ARBA00022692"/>
    </source>
</evidence>
<comment type="similarity">
    <text evidence="4">Belongs to the major facilitator superfamily. Sugar transporter (TC 2.A.1.1) family. Glucose transporter subfamily.</text>
</comment>
<evidence type="ECO:0000259" key="16">
    <source>
        <dbReference type="PROSITE" id="PS50850"/>
    </source>
</evidence>
<feature type="domain" description="Major facilitator superfamily (MFS) profile" evidence="16">
    <location>
        <begin position="17"/>
        <end position="460"/>
    </location>
</feature>
<dbReference type="GO" id="GO:0005353">
    <property type="term" value="F:fructose transmembrane transporter activity"/>
    <property type="evidence" value="ECO:0007669"/>
    <property type="project" value="UniProtKB-ARBA"/>
</dbReference>
<evidence type="ECO:0000256" key="6">
    <source>
        <dbReference type="ARBA" id="ARBA00022448"/>
    </source>
</evidence>
<dbReference type="AlphaFoldDB" id="A0A3Q1ARX6"/>
<evidence type="ECO:0000256" key="8">
    <source>
        <dbReference type="ARBA" id="ARBA00022597"/>
    </source>
</evidence>
<sequence>MGTLLQQLTSGNVLLLIVVLGIGGNFHLGYHVTGLSSPSPYIQSFINSTWYDRYEEFPSPHMVTMIWSLVVSMFSVGGVFGAFSVKFFTSRLGRKKAMICNNFIAIIAAGIMLTSKWAKSFEMIIVARILYGYSSGLGASLHLMYLMEISPRKIRGIVTLTSATFGSLGKLSAQLFGLSEILGREDQWNIVLFVPGCFSLVPIMVLPLLPESPRYLFIEKGDDKECKKALQSLWGQGDYKQEMDEMLIEQAAIEAAPPKNPLQLLRDRTVRWQLISMSAIYCCNQLSGMPVISTFSFDIFRNAGIPKDNIRYMTVGLGIAEIITSISSSLLIEHIGRRPLFIGGYGTMSVIWVLVTVTLNLKDPSYWVPYITAALITLFIISFGGGPGAATGTLNTELFIQSDRPAAFVLVMMLRWSTAILQGLTFPFLITALTTYSFTLFACVCLLGSLYAFFILPETKGKTLLEISEEFKAITVCGKSFLEEKTTETKL</sequence>
<dbReference type="GO" id="GO:0046323">
    <property type="term" value="P:D-glucose import"/>
    <property type="evidence" value="ECO:0007669"/>
    <property type="project" value="TreeGrafter"/>
</dbReference>
<name>A0A3Q1ARX6_AMPOC</name>
<dbReference type="InterPro" id="IPR003663">
    <property type="entry name" value="Sugar/inositol_transpt"/>
</dbReference>
<feature type="transmembrane region" description="Helical" evidence="15">
    <location>
        <begin position="65"/>
        <end position="85"/>
    </location>
</feature>
<accession>A0A3Q1ARX6</accession>
<dbReference type="PANTHER" id="PTHR23503:SF130">
    <property type="entry name" value="SOLUTE CARRIER FAMILY 2 (FACILITATED GLUCOSE TRANSPORTER), MEMBER 9-LIKE 1"/>
    <property type="match status" value="1"/>
</dbReference>
<keyword evidence="11 15" id="KW-0472">Membrane</keyword>
<protein>
    <recommendedName>
        <fullName evidence="5">Solute carrier family 2, facilitated glucose transporter member 5</fullName>
    </recommendedName>
    <alternativeName>
        <fullName evidence="13">Fructose transporter</fullName>
    </alternativeName>
    <alternativeName>
        <fullName evidence="12">Glucose transporter type 5, small intestine</fullName>
    </alternativeName>
</protein>
<evidence type="ECO:0000256" key="4">
    <source>
        <dbReference type="ARBA" id="ARBA00007004"/>
    </source>
</evidence>
<dbReference type="GO" id="GO:0042383">
    <property type="term" value="C:sarcolemma"/>
    <property type="evidence" value="ECO:0007669"/>
    <property type="project" value="UniProtKB-SubCell"/>
</dbReference>
<keyword evidence="10 15" id="KW-1133">Transmembrane helix</keyword>
<dbReference type="InterPro" id="IPR020846">
    <property type="entry name" value="MFS_dom"/>
</dbReference>
<dbReference type="GO" id="GO:0070837">
    <property type="term" value="P:dehydroascorbic acid transport"/>
    <property type="evidence" value="ECO:0007669"/>
    <property type="project" value="TreeGrafter"/>
</dbReference>
<comment type="subcellular location">
    <subcellularLocation>
        <location evidence="2">Cell membrane</location>
        <location evidence="2">Sarcolemma</location>
    </subcellularLocation>
    <subcellularLocation>
        <location evidence="3">Cell membrane</location>
        <topology evidence="3">Multi-pass membrane protein</topology>
    </subcellularLocation>
</comment>
<evidence type="ECO:0000313" key="17">
    <source>
        <dbReference type="Ensembl" id="ENSAOCP00000003534.2"/>
    </source>
</evidence>
<evidence type="ECO:0000313" key="18">
    <source>
        <dbReference type="Proteomes" id="UP001501940"/>
    </source>
</evidence>
<dbReference type="Ensembl" id="ENSAOCT00000009623.2">
    <property type="protein sequence ID" value="ENSAOCP00000003534.2"/>
    <property type="gene ID" value="ENSAOCG00000006838.2"/>
</dbReference>
<feature type="transmembrane region" description="Helical" evidence="15">
    <location>
        <begin position="367"/>
        <end position="386"/>
    </location>
</feature>
<evidence type="ECO:0000256" key="13">
    <source>
        <dbReference type="ARBA" id="ARBA00031099"/>
    </source>
</evidence>
<dbReference type="Pfam" id="PF00083">
    <property type="entry name" value="Sugar_tr"/>
    <property type="match status" value="1"/>
</dbReference>
<evidence type="ECO:0000256" key="11">
    <source>
        <dbReference type="ARBA" id="ARBA00023136"/>
    </source>
</evidence>
<reference evidence="17" key="3">
    <citation type="submission" date="2025-09" db="UniProtKB">
        <authorList>
            <consortium name="Ensembl"/>
        </authorList>
    </citation>
    <scope>IDENTIFICATION</scope>
</reference>
<dbReference type="FunFam" id="1.20.1250.20:FF:001511">
    <property type="entry name" value="Solute carrier family 2, facilitated glucose transporter member 5"/>
    <property type="match status" value="1"/>
</dbReference>
<evidence type="ECO:0000256" key="12">
    <source>
        <dbReference type="ARBA" id="ARBA00029961"/>
    </source>
</evidence>
<reference evidence="17 18" key="1">
    <citation type="submission" date="2022-01" db="EMBL/GenBank/DDBJ databases">
        <title>A chromosome-scale genome assembly of the false clownfish, Amphiprion ocellaris.</title>
        <authorList>
            <person name="Ryu T."/>
        </authorList>
    </citation>
    <scope>NUCLEOTIDE SEQUENCE [LARGE SCALE GENOMIC DNA]</scope>
</reference>
<dbReference type="InterPro" id="IPR005829">
    <property type="entry name" value="Sugar_transporter_CS"/>
</dbReference>
<feature type="transmembrane region" description="Helical" evidence="15">
    <location>
        <begin position="124"/>
        <end position="145"/>
    </location>
</feature>
<dbReference type="CTD" id="565510"/>
<evidence type="ECO:0000256" key="5">
    <source>
        <dbReference type="ARBA" id="ARBA00015973"/>
    </source>
</evidence>
<dbReference type="GeneID" id="111574771"/>
<evidence type="ECO:0000256" key="7">
    <source>
        <dbReference type="ARBA" id="ARBA00022475"/>
    </source>
</evidence>
<dbReference type="KEGG" id="aoce:111574771"/>
<evidence type="ECO:0000256" key="1">
    <source>
        <dbReference type="ARBA" id="ARBA00000590"/>
    </source>
</evidence>
<proteinExistence type="inferred from homology"/>
<evidence type="ECO:0000256" key="10">
    <source>
        <dbReference type="ARBA" id="ARBA00022989"/>
    </source>
</evidence>
<evidence type="ECO:0000256" key="3">
    <source>
        <dbReference type="ARBA" id="ARBA00004651"/>
    </source>
</evidence>
<dbReference type="GO" id="GO:1990539">
    <property type="term" value="P:fructose import across plasma membrane"/>
    <property type="evidence" value="ECO:0007669"/>
    <property type="project" value="UniProtKB-ARBA"/>
</dbReference>
<dbReference type="GeneTree" id="ENSGT00940000166173"/>
<feature type="transmembrane region" description="Helical" evidence="15">
    <location>
        <begin position="97"/>
        <end position="118"/>
    </location>
</feature>
<dbReference type="PANTHER" id="PTHR23503">
    <property type="entry name" value="SOLUTE CARRIER FAMILY 2"/>
    <property type="match status" value="1"/>
</dbReference>
<dbReference type="Gene3D" id="1.20.1250.20">
    <property type="entry name" value="MFS general substrate transporter like domains"/>
    <property type="match status" value="1"/>
</dbReference>
<dbReference type="Proteomes" id="UP001501940">
    <property type="component" value="Chromosome 5"/>
</dbReference>
<comment type="catalytic activity">
    <reaction evidence="1">
        <text>D-fructose(out) = D-fructose(in)</text>
        <dbReference type="Rhea" id="RHEA:60372"/>
        <dbReference type="ChEBI" id="CHEBI:37721"/>
    </reaction>
</comment>
<feature type="transmembrane region" description="Helical" evidence="15">
    <location>
        <begin position="407"/>
        <end position="430"/>
    </location>
</feature>
<dbReference type="RefSeq" id="XP_023135298.1">
    <property type="nucleotide sequence ID" value="XM_023279530.3"/>
</dbReference>
<dbReference type="InterPro" id="IPR005828">
    <property type="entry name" value="MFS_sugar_transport-like"/>
</dbReference>
<evidence type="ECO:0000256" key="14">
    <source>
        <dbReference type="RuleBase" id="RU003346"/>
    </source>
</evidence>